<evidence type="ECO:0000256" key="2">
    <source>
        <dbReference type="SAM" id="Phobius"/>
    </source>
</evidence>
<evidence type="ECO:0000313" key="3">
    <source>
        <dbReference type="EMBL" id="MBB5928265.1"/>
    </source>
</evidence>
<keyword evidence="4" id="KW-1185">Reference proteome</keyword>
<sequence>MSDPYDGALRRPRGGPGSERSGGPGTGAGRPQPVPKRRVPGPRCPACHHGNPTTRVRCEICGHELWRGGASTLAPAPAPLPVPPEPDPRGGTGRLLALVLAPVVVMAALIALVYLLG</sequence>
<comment type="caution">
    <text evidence="3">The sequence shown here is derived from an EMBL/GenBank/DDBJ whole genome shotgun (WGS) entry which is preliminary data.</text>
</comment>
<organism evidence="3 4">
    <name type="scientific">Streptomyces echinatus</name>
    <dbReference type="NCBI Taxonomy" id="67293"/>
    <lineage>
        <taxon>Bacteria</taxon>
        <taxon>Bacillati</taxon>
        <taxon>Actinomycetota</taxon>
        <taxon>Actinomycetes</taxon>
        <taxon>Kitasatosporales</taxon>
        <taxon>Streptomycetaceae</taxon>
        <taxon>Streptomyces</taxon>
    </lineage>
</organism>
<proteinExistence type="predicted"/>
<feature type="compositionally biased region" description="Gly residues" evidence="1">
    <location>
        <begin position="14"/>
        <end position="28"/>
    </location>
</feature>
<name>A0A7W9PUT8_9ACTN</name>
<dbReference type="EMBL" id="JACHJK010000006">
    <property type="protein sequence ID" value="MBB5928265.1"/>
    <property type="molecule type" value="Genomic_DNA"/>
</dbReference>
<gene>
    <name evidence="3" type="ORF">FHS34_003734</name>
</gene>
<dbReference type="AlphaFoldDB" id="A0A7W9PUT8"/>
<protein>
    <submittedName>
        <fullName evidence="3">Uncharacterized protein</fullName>
    </submittedName>
</protein>
<dbReference type="RefSeq" id="WP_345525766.1">
    <property type="nucleotide sequence ID" value="NZ_BAAAWF010000106.1"/>
</dbReference>
<keyword evidence="2" id="KW-1133">Transmembrane helix</keyword>
<keyword evidence="2" id="KW-0472">Membrane</keyword>
<keyword evidence="2" id="KW-0812">Transmembrane</keyword>
<dbReference type="Proteomes" id="UP000585836">
    <property type="component" value="Unassembled WGS sequence"/>
</dbReference>
<reference evidence="3 4" key="1">
    <citation type="submission" date="2020-08" db="EMBL/GenBank/DDBJ databases">
        <title>Genomic Encyclopedia of Type Strains, Phase III (KMG-III): the genomes of soil and plant-associated and newly described type strains.</title>
        <authorList>
            <person name="Whitman W."/>
        </authorList>
    </citation>
    <scope>NUCLEOTIDE SEQUENCE [LARGE SCALE GENOMIC DNA]</scope>
    <source>
        <strain evidence="3 4">CECT 3313</strain>
    </source>
</reference>
<accession>A0A7W9PUT8</accession>
<evidence type="ECO:0000313" key="4">
    <source>
        <dbReference type="Proteomes" id="UP000585836"/>
    </source>
</evidence>
<evidence type="ECO:0000256" key="1">
    <source>
        <dbReference type="SAM" id="MobiDB-lite"/>
    </source>
</evidence>
<feature type="region of interest" description="Disordered" evidence="1">
    <location>
        <begin position="1"/>
        <end position="51"/>
    </location>
</feature>
<feature type="transmembrane region" description="Helical" evidence="2">
    <location>
        <begin position="95"/>
        <end position="116"/>
    </location>
</feature>